<evidence type="ECO:0000313" key="6">
    <source>
        <dbReference type="Proteomes" id="UP001165060"/>
    </source>
</evidence>
<evidence type="ECO:0000259" key="4">
    <source>
        <dbReference type="SMART" id="SM00846"/>
    </source>
</evidence>
<dbReference type="InterPro" id="IPR036291">
    <property type="entry name" value="NAD(P)-bd_dom_sf"/>
</dbReference>
<evidence type="ECO:0000256" key="3">
    <source>
        <dbReference type="RuleBase" id="RU000397"/>
    </source>
</evidence>
<keyword evidence="2" id="KW-0560">Oxidoreductase</keyword>
<dbReference type="InterPro" id="IPR020829">
    <property type="entry name" value="GlycerAld_3-P_DH_cat"/>
</dbReference>
<gene>
    <name evidence="5" type="ORF">TeGR_g3131</name>
</gene>
<protein>
    <recommendedName>
        <fullName evidence="4">Glyceraldehyde 3-phosphate dehydrogenase NAD(P) binding domain-containing protein</fullName>
    </recommendedName>
</protein>
<accession>A0ABQ6M5V4</accession>
<dbReference type="Proteomes" id="UP001165060">
    <property type="component" value="Unassembled WGS sequence"/>
</dbReference>
<proteinExistence type="inferred from homology"/>
<keyword evidence="6" id="KW-1185">Reference proteome</keyword>
<dbReference type="Gene3D" id="3.30.360.10">
    <property type="entry name" value="Dihydrodipicolinate Reductase, domain 2"/>
    <property type="match status" value="1"/>
</dbReference>
<dbReference type="PANTHER" id="PTHR42955">
    <property type="entry name" value="GLYCERALDEHYDE-3-PHOSPHATE DEHYDROGENASE"/>
    <property type="match status" value="1"/>
</dbReference>
<dbReference type="PROSITE" id="PS00071">
    <property type="entry name" value="GAPDH"/>
    <property type="match status" value="1"/>
</dbReference>
<comment type="similarity">
    <text evidence="1 3">Belongs to the glyceraldehyde-3-phosphate dehydrogenase family.</text>
</comment>
<dbReference type="Pfam" id="PF00044">
    <property type="entry name" value="Gp_dh_N"/>
    <property type="match status" value="1"/>
</dbReference>
<evidence type="ECO:0000256" key="2">
    <source>
        <dbReference type="ARBA" id="ARBA00023002"/>
    </source>
</evidence>
<organism evidence="5 6">
    <name type="scientific">Tetraparma gracilis</name>
    <dbReference type="NCBI Taxonomy" id="2962635"/>
    <lineage>
        <taxon>Eukaryota</taxon>
        <taxon>Sar</taxon>
        <taxon>Stramenopiles</taxon>
        <taxon>Ochrophyta</taxon>
        <taxon>Bolidophyceae</taxon>
        <taxon>Parmales</taxon>
        <taxon>Triparmaceae</taxon>
        <taxon>Tetraparma</taxon>
    </lineage>
</organism>
<dbReference type="EMBL" id="BRYB01001189">
    <property type="protein sequence ID" value="GMI20042.1"/>
    <property type="molecule type" value="Genomic_DNA"/>
</dbReference>
<dbReference type="PANTHER" id="PTHR42955:SF1">
    <property type="entry name" value="GLYCERALDEHYDE-3-PHOSPHATE DEHYDROGENASE"/>
    <property type="match status" value="1"/>
</dbReference>
<evidence type="ECO:0000313" key="5">
    <source>
        <dbReference type="EMBL" id="GMI20042.1"/>
    </source>
</evidence>
<name>A0ABQ6M5V4_9STRA</name>
<dbReference type="InterPro" id="IPR020828">
    <property type="entry name" value="GlycerAld_3-P_DH_NAD(P)-bd"/>
</dbReference>
<dbReference type="InterPro" id="IPR020830">
    <property type="entry name" value="GlycerAld_3-P_DH_AS"/>
</dbReference>
<dbReference type="PIRSF" id="PIRSF000149">
    <property type="entry name" value="GAP_DH"/>
    <property type="match status" value="1"/>
</dbReference>
<comment type="caution">
    <text evidence="5">The sequence shown here is derived from an EMBL/GenBank/DDBJ whole genome shotgun (WGS) entry which is preliminary data.</text>
</comment>
<sequence>MSPPPSPPPTPVAINGFGRIGRLLFRYLHSDPSVRVVHVNDVCSLESAAYLARYDSVHGTWGHTVDVEGGGAGEGAGGGMRIDGGLAGERFVGFSSCADPARVPFPEGVAAVLDCTGKFLKVQQLTDCYLSPGKLPASHGGIRAAIISAPVKEAGAINIVLGCNESKLTGDHKIVTNASCTTNCLAPVVRVVKESFGIRHGCITTCHNVTGTQTLVDMPNTKKSDLRRARSGMLNLCPTSTGSATAIAEVYPELKGKLNGLAIRVPLLNASLTDCVFEVERPTTREEVNAALKRASEEGPLKGILGYSEEPLVSTDYTNDTRSSIIDALSTQVIDGTMVKIYAWYDNEAGYSKRMAELVNIYVCKHMRGEEPAYKYE</sequence>
<dbReference type="InterPro" id="IPR052978">
    <property type="entry name" value="GAP_dehydrogenase"/>
</dbReference>
<dbReference type="SUPFAM" id="SSF51735">
    <property type="entry name" value="NAD(P)-binding Rossmann-fold domains"/>
    <property type="match status" value="1"/>
</dbReference>
<reference evidence="5 6" key="1">
    <citation type="journal article" date="2023" name="Commun. Biol.">
        <title>Genome analysis of Parmales, the sister group of diatoms, reveals the evolutionary specialization of diatoms from phago-mixotrophs to photoautotrophs.</title>
        <authorList>
            <person name="Ban H."/>
            <person name="Sato S."/>
            <person name="Yoshikawa S."/>
            <person name="Yamada K."/>
            <person name="Nakamura Y."/>
            <person name="Ichinomiya M."/>
            <person name="Sato N."/>
            <person name="Blanc-Mathieu R."/>
            <person name="Endo H."/>
            <person name="Kuwata A."/>
            <person name="Ogata H."/>
        </authorList>
    </citation>
    <scope>NUCLEOTIDE SEQUENCE [LARGE SCALE GENOMIC DNA]</scope>
</reference>
<feature type="domain" description="Glyceraldehyde 3-phosphate dehydrogenase NAD(P) binding" evidence="4">
    <location>
        <begin position="10"/>
        <end position="180"/>
    </location>
</feature>
<dbReference type="InterPro" id="IPR020831">
    <property type="entry name" value="GlycerAld/Erythrose_P_DH"/>
</dbReference>
<dbReference type="CDD" id="cd18126">
    <property type="entry name" value="GAPDH_I_C"/>
    <property type="match status" value="1"/>
</dbReference>
<evidence type="ECO:0000256" key="1">
    <source>
        <dbReference type="ARBA" id="ARBA00007406"/>
    </source>
</evidence>
<dbReference type="Pfam" id="PF02800">
    <property type="entry name" value="Gp_dh_C"/>
    <property type="match status" value="1"/>
</dbReference>
<dbReference type="PRINTS" id="PR00078">
    <property type="entry name" value="G3PDHDRGNASE"/>
</dbReference>
<dbReference type="SMART" id="SM00846">
    <property type="entry name" value="Gp_dh_N"/>
    <property type="match status" value="1"/>
</dbReference>
<dbReference type="Gene3D" id="3.40.50.720">
    <property type="entry name" value="NAD(P)-binding Rossmann-like Domain"/>
    <property type="match status" value="1"/>
</dbReference>
<dbReference type="SUPFAM" id="SSF55347">
    <property type="entry name" value="Glyceraldehyde-3-phosphate dehydrogenase-like, C-terminal domain"/>
    <property type="match status" value="1"/>
</dbReference>